<feature type="transmembrane region" description="Helical" evidence="14">
    <location>
        <begin position="262"/>
        <end position="285"/>
    </location>
</feature>
<evidence type="ECO:0000256" key="12">
    <source>
        <dbReference type="ARBA" id="ARBA00033708"/>
    </source>
</evidence>
<dbReference type="EMBL" id="JAEUGD010000058">
    <property type="protein sequence ID" value="MBL6447937.1"/>
    <property type="molecule type" value="Genomic_DNA"/>
</dbReference>
<comment type="catalytic activity">
    <reaction evidence="12">
        <text>L-proline(in) + Na(+)(in) = L-proline(out) + Na(+)(out)</text>
        <dbReference type="Rhea" id="RHEA:28967"/>
        <dbReference type="ChEBI" id="CHEBI:29101"/>
        <dbReference type="ChEBI" id="CHEBI:60039"/>
    </reaction>
</comment>
<feature type="transmembrane region" description="Helical" evidence="14">
    <location>
        <begin position="465"/>
        <end position="483"/>
    </location>
</feature>
<keyword evidence="9" id="KW-0406">Ion transport</keyword>
<evidence type="ECO:0000256" key="13">
    <source>
        <dbReference type="RuleBase" id="RU362091"/>
    </source>
</evidence>
<evidence type="ECO:0000256" key="2">
    <source>
        <dbReference type="ARBA" id="ARBA00006434"/>
    </source>
</evidence>
<keyword evidence="8" id="KW-0915">Sodium</keyword>
<dbReference type="CDD" id="cd11477">
    <property type="entry name" value="SLC5sbd_u1"/>
    <property type="match status" value="1"/>
</dbReference>
<dbReference type="InterPro" id="IPR001734">
    <property type="entry name" value="Na/solute_symporter"/>
</dbReference>
<comment type="caution">
    <text evidence="15">The sequence shown here is derived from an EMBL/GenBank/DDBJ whole genome shotgun (WGS) entry which is preliminary data.</text>
</comment>
<keyword evidence="7 14" id="KW-1133">Transmembrane helix</keyword>
<evidence type="ECO:0000256" key="6">
    <source>
        <dbReference type="ARBA" id="ARBA00022847"/>
    </source>
</evidence>
<evidence type="ECO:0000313" key="16">
    <source>
        <dbReference type="Proteomes" id="UP000614216"/>
    </source>
</evidence>
<dbReference type="GO" id="GO:0005298">
    <property type="term" value="F:proline:sodium symporter activity"/>
    <property type="evidence" value="ECO:0007669"/>
    <property type="project" value="TreeGrafter"/>
</dbReference>
<dbReference type="Proteomes" id="UP000614216">
    <property type="component" value="Unassembled WGS sequence"/>
</dbReference>
<evidence type="ECO:0000256" key="11">
    <source>
        <dbReference type="ARBA" id="ARBA00023201"/>
    </source>
</evidence>
<name>A0A937FZM0_9BACT</name>
<feature type="transmembrane region" description="Helical" evidence="14">
    <location>
        <begin position="365"/>
        <end position="389"/>
    </location>
</feature>
<dbReference type="Gene3D" id="1.20.1730.10">
    <property type="entry name" value="Sodium/glucose cotransporter"/>
    <property type="match status" value="1"/>
</dbReference>
<feature type="transmembrane region" description="Helical" evidence="14">
    <location>
        <begin position="435"/>
        <end position="453"/>
    </location>
</feature>
<dbReference type="InterPro" id="IPR038377">
    <property type="entry name" value="Na/Glc_symporter_sf"/>
</dbReference>
<reference evidence="15" key="1">
    <citation type="submission" date="2021-01" db="EMBL/GenBank/DDBJ databases">
        <title>Fulvivirga kasyanovii gen. nov., sp nov., a novel member of the phylum Bacteroidetes isolated from seawater in a mussel farm.</title>
        <authorList>
            <person name="Zhao L.-H."/>
            <person name="Wang Z.-J."/>
        </authorList>
    </citation>
    <scope>NUCLEOTIDE SEQUENCE</scope>
    <source>
        <strain evidence="15">29W222</strain>
    </source>
</reference>
<evidence type="ECO:0000256" key="1">
    <source>
        <dbReference type="ARBA" id="ARBA00004651"/>
    </source>
</evidence>
<feature type="transmembrane region" description="Helical" evidence="14">
    <location>
        <begin position="77"/>
        <end position="94"/>
    </location>
</feature>
<feature type="transmembrane region" description="Helical" evidence="14">
    <location>
        <begin position="6"/>
        <end position="24"/>
    </location>
</feature>
<sequence>MLHLLDVGIIGAYLLITIIIGLAARKKAQKSTGDYLMGGKSIPWYLLGLSNASGMFDISGTIWLVTLMFVYGIKSAWIPWLWPVFNQIFLMVYLSKWLRRSNVTTGAEWIHTRFGAGKGGKLSQTIIVVFALLSCLGFLAYGFIGLGKFVEIFIPWEMVSGYLPFHVPPAYVPHFYGIIFTLFAVFYSLLGGMSGIVWADVVQFSIMTIAALVIGYLGFVAVGDHLVNIPDGWMSPFFGWELDLDWSAIIPAVNEKITSDGYGLFTAFFMMMVFKGVLVSLAGPAPNYDMQKILSTKSPQEASKMSGFVSVVLMPIRYLMIAGFAALALIFYDKLDLLTASGTIDFELILPAAIKEFAPVGLLGLLLAGLLAAFMSTFAGTLNAAQAYLINDIYLKHKKGKVTHRQIKWMNYGSGIIVVSVSIILGFFVQDVNSVLQWLVSALFGSYVVANVLKWHWWRFNGEGFFWGMVAGMIPALILPLVFSATLDLYYFPILLVTSIIGCVGGTYTAPPTEEAVLKSFYTNVRPWGFWKPVYSKLVQEKGNFKKNADFGLDMFNVAVGIIAQTTLVLLPMYIVFRQLFPIYILVAILALSIILLKKFWWNKLKIDLD</sequence>
<evidence type="ECO:0000256" key="7">
    <source>
        <dbReference type="ARBA" id="ARBA00022989"/>
    </source>
</evidence>
<feature type="transmembrane region" description="Helical" evidence="14">
    <location>
        <begin position="44"/>
        <end position="71"/>
    </location>
</feature>
<feature type="transmembrane region" description="Helical" evidence="14">
    <location>
        <begin position="489"/>
        <end position="510"/>
    </location>
</feature>
<dbReference type="PANTHER" id="PTHR48086:SF3">
    <property type="entry name" value="SODIUM_PROLINE SYMPORTER"/>
    <property type="match status" value="1"/>
</dbReference>
<dbReference type="PROSITE" id="PS50283">
    <property type="entry name" value="NA_SOLUT_SYMP_3"/>
    <property type="match status" value="1"/>
</dbReference>
<feature type="transmembrane region" description="Helical" evidence="14">
    <location>
        <begin position="126"/>
        <end position="150"/>
    </location>
</feature>
<keyword evidence="10 14" id="KW-0472">Membrane</keyword>
<feature type="transmembrane region" description="Helical" evidence="14">
    <location>
        <begin position="306"/>
        <end position="332"/>
    </location>
</feature>
<dbReference type="PANTHER" id="PTHR48086">
    <property type="entry name" value="SODIUM/PROLINE SYMPORTER-RELATED"/>
    <property type="match status" value="1"/>
</dbReference>
<accession>A0A937FZM0</accession>
<evidence type="ECO:0000256" key="3">
    <source>
        <dbReference type="ARBA" id="ARBA00022448"/>
    </source>
</evidence>
<evidence type="ECO:0000256" key="14">
    <source>
        <dbReference type="SAM" id="Phobius"/>
    </source>
</evidence>
<feature type="transmembrane region" description="Helical" evidence="14">
    <location>
        <begin position="581"/>
        <end position="597"/>
    </location>
</feature>
<evidence type="ECO:0000256" key="9">
    <source>
        <dbReference type="ARBA" id="ARBA00023065"/>
    </source>
</evidence>
<comment type="subcellular location">
    <subcellularLocation>
        <location evidence="1">Cell membrane</location>
        <topology evidence="1">Multi-pass membrane protein</topology>
    </subcellularLocation>
</comment>
<organism evidence="15 16">
    <name type="scientific">Fulvivirga marina</name>
    <dbReference type="NCBI Taxonomy" id="2494733"/>
    <lineage>
        <taxon>Bacteria</taxon>
        <taxon>Pseudomonadati</taxon>
        <taxon>Bacteroidota</taxon>
        <taxon>Cytophagia</taxon>
        <taxon>Cytophagales</taxon>
        <taxon>Fulvivirgaceae</taxon>
        <taxon>Fulvivirga</taxon>
    </lineage>
</organism>
<comment type="similarity">
    <text evidence="2 13">Belongs to the sodium:solute symporter (SSF) (TC 2.A.21) family.</text>
</comment>
<evidence type="ECO:0000256" key="8">
    <source>
        <dbReference type="ARBA" id="ARBA00023053"/>
    </source>
</evidence>
<dbReference type="GO" id="GO:0005886">
    <property type="term" value="C:plasma membrane"/>
    <property type="evidence" value="ECO:0007669"/>
    <property type="project" value="UniProtKB-SubCell"/>
</dbReference>
<keyword evidence="3" id="KW-0813">Transport</keyword>
<keyword evidence="6" id="KW-0769">Symport</keyword>
<feature type="transmembrane region" description="Helical" evidence="14">
    <location>
        <begin position="555"/>
        <end position="575"/>
    </location>
</feature>
<keyword evidence="4" id="KW-1003">Cell membrane</keyword>
<dbReference type="RefSeq" id="WP_202857480.1">
    <property type="nucleotide sequence ID" value="NZ_JAEUGD010000058.1"/>
</dbReference>
<evidence type="ECO:0000256" key="10">
    <source>
        <dbReference type="ARBA" id="ARBA00023136"/>
    </source>
</evidence>
<evidence type="ECO:0000313" key="15">
    <source>
        <dbReference type="EMBL" id="MBL6447937.1"/>
    </source>
</evidence>
<proteinExistence type="inferred from homology"/>
<dbReference type="Pfam" id="PF00474">
    <property type="entry name" value="SSF"/>
    <property type="match status" value="1"/>
</dbReference>
<keyword evidence="11" id="KW-0739">Sodium transport</keyword>
<dbReference type="AlphaFoldDB" id="A0A937FZM0"/>
<dbReference type="GO" id="GO:0015193">
    <property type="term" value="F:L-proline transmembrane transporter activity"/>
    <property type="evidence" value="ECO:0007669"/>
    <property type="project" value="TreeGrafter"/>
</dbReference>
<keyword evidence="5 14" id="KW-0812">Transmembrane</keyword>
<dbReference type="InterPro" id="IPR050277">
    <property type="entry name" value="Sodium:Solute_Symporter"/>
</dbReference>
<dbReference type="GO" id="GO:0015824">
    <property type="term" value="P:proline transport"/>
    <property type="evidence" value="ECO:0007669"/>
    <property type="project" value="TreeGrafter"/>
</dbReference>
<evidence type="ECO:0000256" key="5">
    <source>
        <dbReference type="ARBA" id="ARBA00022692"/>
    </source>
</evidence>
<protein>
    <submittedName>
        <fullName evidence="15">Na+:solute symporter</fullName>
    </submittedName>
</protein>
<evidence type="ECO:0000256" key="4">
    <source>
        <dbReference type="ARBA" id="ARBA00022475"/>
    </source>
</evidence>
<gene>
    <name evidence="15" type="ORF">JMN32_16595</name>
</gene>
<feature type="transmembrane region" description="Helical" evidence="14">
    <location>
        <begin position="409"/>
        <end position="429"/>
    </location>
</feature>
<feature type="transmembrane region" description="Helical" evidence="14">
    <location>
        <begin position="170"/>
        <end position="190"/>
    </location>
</feature>
<feature type="transmembrane region" description="Helical" evidence="14">
    <location>
        <begin position="197"/>
        <end position="219"/>
    </location>
</feature>
<keyword evidence="16" id="KW-1185">Reference proteome</keyword>